<dbReference type="EMBL" id="WTPW01000991">
    <property type="protein sequence ID" value="KAF0464570.1"/>
    <property type="molecule type" value="Genomic_DNA"/>
</dbReference>
<dbReference type="InterPro" id="IPR005821">
    <property type="entry name" value="Ion_trans_dom"/>
</dbReference>
<keyword evidence="9" id="KW-1185">Reference proteome</keyword>
<dbReference type="GO" id="GO:0098703">
    <property type="term" value="P:calcium ion import across plasma membrane"/>
    <property type="evidence" value="ECO:0007669"/>
    <property type="project" value="TreeGrafter"/>
</dbReference>
<dbReference type="PANTHER" id="PTHR10582:SF2">
    <property type="entry name" value="INACTIVE"/>
    <property type="match status" value="1"/>
</dbReference>
<comment type="caution">
    <text evidence="8">The sequence shown here is derived from an EMBL/GenBank/DDBJ whole genome shotgun (WGS) entry which is preliminary data.</text>
</comment>
<sequence>MTMSKESDYVIEVTENNPHNGNKIIKILLSPNTDYVVTWSTEDQSICGWQIINNLNFELDCSVKFKEPYIPQFESDVPLEAISSNKLVVIKSNEHKISDIFSFATMKFILLKLRTDYFNYSNYDTPSYVFNDNGDLAIYMPTTIFSKIHATIFIFYSKDLNELCWMSKKSIDCGIIGEIRACNLTDYRKIFILDICGLLTQWNLDTLLFEKQYQLELDKTWIINKLHKKLYIFNNNSTLLAICLQTSYHLFIAVYFTENAVLLSQCKCEKGEKDRPLFHSNFISSDAGERLLLFFKDIIEIRDPYSLDKVIEEPILSEKFSAKLKNEVNAKKADLYLIKNEKIYSTLDGRLFIQEFSKQQWIEFLRKELGDYNEIRSLHSKTQIANFLKGILDENINKGDSKHIHNEFIDKEIEKLYAGFLVKWEVKRGRDSFILRASIKHDTISEQWDQVGIERNIHPEHLCGGYRFVYKCNLLDNEDLIMITAIGLLVWTIWGKKEIRLRYYKGFPFTSTYLDEKDYENRYLTGDVVNKKSEYKKLEFLCKKPYIEKLLNEILDCGENLLVPDFDALVPYYNELCMNERYPFKELMDDYIENKITLILYGKQLLKSLLKNKNYLMAEKLYKKCMMINLKEESDDFLTNIKLLEIISFSLIDLSQNFPDFLKEFLSHTSFTIPSKNEDLVVGNFFSSHLQNHRTHSQPFEISFINNIFIFLQGINLPSLIRRSFKRADENQSIIMLFPLPKFNSYPSTYNFWKELISPSCSSFTRYEASELYKWWNGEALLNFKWNSYGKYYYAAIWLFFSFFMGSFLIVSTLSNEISVSCQKLLLVATIFLGFLHLTFEIRQLIYSPLAWAIDPWNYFDLGAILFPIFTSIIWLQSFAIPIWAVSISTLLLELKFLLFFRTIDVIGIYFAMIIGIAKSAFSFLVILGFIVFAFAHSLHLLLRPTTKISLDYPNHSDDPNDPWNLVSTYYSVKDGSISENPTLTELPNATTNMFTLLKTAILAVYILLTGDTTYLSNWVLTENLTLIILIVSFSFFTTIYLMNIFIGLLSNSISETNKKELFFLQKAKVLAEIELFYLLPHQRRKNNWFPELILYRVHIDKLRDMIKIIKNGKWNLTDESPFIYDTLLKISRMDGEKS</sequence>
<dbReference type="AlphaFoldDB" id="A0A8H4A8Y9"/>
<feature type="transmembrane region" description="Helical" evidence="6">
    <location>
        <begin position="924"/>
        <end position="943"/>
    </location>
</feature>
<reference evidence="8 9" key="1">
    <citation type="journal article" date="2019" name="Environ. Microbiol.">
        <title>At the nexus of three kingdoms: the genome of the mycorrhizal fungus Gigaspora margarita provides insights into plant, endobacterial and fungal interactions.</title>
        <authorList>
            <person name="Venice F."/>
            <person name="Ghignone S."/>
            <person name="Salvioli di Fossalunga A."/>
            <person name="Amselem J."/>
            <person name="Novero M."/>
            <person name="Xianan X."/>
            <person name="Sedzielewska Toro K."/>
            <person name="Morin E."/>
            <person name="Lipzen A."/>
            <person name="Grigoriev I.V."/>
            <person name="Henrissat B."/>
            <person name="Martin F.M."/>
            <person name="Bonfante P."/>
        </authorList>
    </citation>
    <scope>NUCLEOTIDE SEQUENCE [LARGE SCALE GENOMIC DNA]</scope>
    <source>
        <strain evidence="8 9">BEG34</strain>
    </source>
</reference>
<dbReference type="GO" id="GO:0005886">
    <property type="term" value="C:plasma membrane"/>
    <property type="evidence" value="ECO:0007669"/>
    <property type="project" value="TreeGrafter"/>
</dbReference>
<evidence type="ECO:0000259" key="7">
    <source>
        <dbReference type="Pfam" id="PF00520"/>
    </source>
</evidence>
<feature type="transmembrane region" description="Helical" evidence="6">
    <location>
        <begin position="1027"/>
        <end position="1050"/>
    </location>
</feature>
<evidence type="ECO:0000256" key="1">
    <source>
        <dbReference type="ARBA" id="ARBA00004141"/>
    </source>
</evidence>
<protein>
    <submittedName>
        <fullName evidence="8">Transient receptor potential cation channel subfamily a member 1-like</fullName>
    </submittedName>
</protein>
<feature type="transmembrane region" description="Helical" evidence="6">
    <location>
        <begin position="1001"/>
        <end position="1021"/>
    </location>
</feature>
<proteinExistence type="predicted"/>
<comment type="subcellular location">
    <subcellularLocation>
        <location evidence="1">Membrane</location>
        <topology evidence="1">Multi-pass membrane protein</topology>
    </subcellularLocation>
</comment>
<gene>
    <name evidence="8" type="ORF">F8M41_026505</name>
</gene>
<evidence type="ECO:0000256" key="3">
    <source>
        <dbReference type="ARBA" id="ARBA00022737"/>
    </source>
</evidence>
<keyword evidence="3" id="KW-0677">Repeat</keyword>
<organism evidence="8 9">
    <name type="scientific">Gigaspora margarita</name>
    <dbReference type="NCBI Taxonomy" id="4874"/>
    <lineage>
        <taxon>Eukaryota</taxon>
        <taxon>Fungi</taxon>
        <taxon>Fungi incertae sedis</taxon>
        <taxon>Mucoromycota</taxon>
        <taxon>Glomeromycotina</taxon>
        <taxon>Glomeromycetes</taxon>
        <taxon>Diversisporales</taxon>
        <taxon>Gigasporaceae</taxon>
        <taxon>Gigaspora</taxon>
    </lineage>
</organism>
<keyword evidence="5 6" id="KW-0472">Membrane</keyword>
<dbReference type="InterPro" id="IPR024862">
    <property type="entry name" value="TRPV"/>
</dbReference>
<keyword evidence="4 6" id="KW-1133">Transmembrane helix</keyword>
<feature type="transmembrane region" description="Helical" evidence="6">
    <location>
        <begin position="862"/>
        <end position="885"/>
    </location>
</feature>
<evidence type="ECO:0000313" key="8">
    <source>
        <dbReference type="EMBL" id="KAF0464570.1"/>
    </source>
</evidence>
<dbReference type="OrthoDB" id="2432879at2759"/>
<dbReference type="Proteomes" id="UP000439903">
    <property type="component" value="Unassembled WGS sequence"/>
</dbReference>
<dbReference type="PANTHER" id="PTHR10582">
    <property type="entry name" value="TRANSIENT RECEPTOR POTENTIAL ION CHANNEL PROTEIN"/>
    <property type="match status" value="1"/>
</dbReference>
<evidence type="ECO:0000256" key="6">
    <source>
        <dbReference type="SAM" id="Phobius"/>
    </source>
</evidence>
<feature type="domain" description="Ion transport" evidence="7">
    <location>
        <begin position="800"/>
        <end position="1060"/>
    </location>
</feature>
<evidence type="ECO:0000256" key="2">
    <source>
        <dbReference type="ARBA" id="ARBA00022692"/>
    </source>
</evidence>
<feature type="transmembrane region" description="Helical" evidence="6">
    <location>
        <begin position="897"/>
        <end position="918"/>
    </location>
</feature>
<dbReference type="Pfam" id="PF00520">
    <property type="entry name" value="Ion_trans"/>
    <property type="match status" value="1"/>
</dbReference>
<evidence type="ECO:0000313" key="9">
    <source>
        <dbReference type="Proteomes" id="UP000439903"/>
    </source>
</evidence>
<evidence type="ECO:0000256" key="5">
    <source>
        <dbReference type="ARBA" id="ARBA00023136"/>
    </source>
</evidence>
<name>A0A8H4A8Y9_GIGMA</name>
<dbReference type="GO" id="GO:0005216">
    <property type="term" value="F:monoatomic ion channel activity"/>
    <property type="evidence" value="ECO:0007669"/>
    <property type="project" value="InterPro"/>
</dbReference>
<keyword evidence="2 6" id="KW-0812">Transmembrane</keyword>
<dbReference type="Gene3D" id="1.10.287.70">
    <property type="match status" value="1"/>
</dbReference>
<evidence type="ECO:0000256" key="4">
    <source>
        <dbReference type="ARBA" id="ARBA00022989"/>
    </source>
</evidence>
<keyword evidence="8" id="KW-0675">Receptor</keyword>
<accession>A0A8H4A8Y9</accession>
<feature type="transmembrane region" description="Helical" evidence="6">
    <location>
        <begin position="792"/>
        <end position="813"/>
    </location>
</feature>
<feature type="transmembrane region" description="Helical" evidence="6">
    <location>
        <begin position="825"/>
        <end position="842"/>
    </location>
</feature>